<accession>A0ABV9RUI4</accession>
<dbReference type="PANTHER" id="PTHR47691">
    <property type="entry name" value="REGULATOR-RELATED"/>
    <property type="match status" value="1"/>
</dbReference>
<dbReference type="Gene3D" id="1.10.260.40">
    <property type="entry name" value="lambda repressor-like DNA-binding domains"/>
    <property type="match status" value="1"/>
</dbReference>
<gene>
    <name evidence="2" type="ORF">ACFPCV_00550</name>
</gene>
<protein>
    <submittedName>
        <fullName evidence="2">Helix-turn-helix domain-containing protein</fullName>
    </submittedName>
</protein>
<dbReference type="Proteomes" id="UP001595859">
    <property type="component" value="Unassembled WGS sequence"/>
</dbReference>
<dbReference type="EMBL" id="JBHSIS010000002">
    <property type="protein sequence ID" value="MFC4851972.1"/>
    <property type="molecule type" value="Genomic_DNA"/>
</dbReference>
<evidence type="ECO:0000259" key="1">
    <source>
        <dbReference type="PROSITE" id="PS50943"/>
    </source>
</evidence>
<dbReference type="CDD" id="cd00093">
    <property type="entry name" value="HTH_XRE"/>
    <property type="match status" value="1"/>
</dbReference>
<name>A0ABV9RUI4_9PSEU</name>
<feature type="domain" description="HTH cro/C1-type" evidence="1">
    <location>
        <begin position="11"/>
        <end position="66"/>
    </location>
</feature>
<comment type="caution">
    <text evidence="2">The sequence shown here is derived from an EMBL/GenBank/DDBJ whole genome shotgun (WGS) entry which is preliminary data.</text>
</comment>
<dbReference type="InterPro" id="IPR010982">
    <property type="entry name" value="Lambda_DNA-bd_dom_sf"/>
</dbReference>
<dbReference type="RefSeq" id="WP_378053253.1">
    <property type="nucleotide sequence ID" value="NZ_JBHSIS010000002.1"/>
</dbReference>
<dbReference type="PANTHER" id="PTHR47691:SF3">
    <property type="entry name" value="HTH-TYPE TRANSCRIPTIONAL REGULATOR RV0890C-RELATED"/>
    <property type="match status" value="1"/>
</dbReference>
<proteinExistence type="predicted"/>
<evidence type="ECO:0000313" key="2">
    <source>
        <dbReference type="EMBL" id="MFC4851972.1"/>
    </source>
</evidence>
<reference evidence="3" key="1">
    <citation type="journal article" date="2019" name="Int. J. Syst. Evol. Microbiol.">
        <title>The Global Catalogue of Microorganisms (GCM) 10K type strain sequencing project: providing services to taxonomists for standard genome sequencing and annotation.</title>
        <authorList>
            <consortium name="The Broad Institute Genomics Platform"/>
            <consortium name="The Broad Institute Genome Sequencing Center for Infectious Disease"/>
            <person name="Wu L."/>
            <person name="Ma J."/>
        </authorList>
    </citation>
    <scope>NUCLEOTIDE SEQUENCE [LARGE SCALE GENOMIC DNA]</scope>
    <source>
        <strain evidence="3">ZS-22-S1</strain>
    </source>
</reference>
<dbReference type="PRINTS" id="PR00364">
    <property type="entry name" value="DISEASERSIST"/>
</dbReference>
<dbReference type="SUPFAM" id="SSF52540">
    <property type="entry name" value="P-loop containing nucleoside triphosphate hydrolases"/>
    <property type="match status" value="1"/>
</dbReference>
<organism evidence="2 3">
    <name type="scientific">Actinophytocola glycyrrhizae</name>
    <dbReference type="NCBI Taxonomy" id="2044873"/>
    <lineage>
        <taxon>Bacteria</taxon>
        <taxon>Bacillati</taxon>
        <taxon>Actinomycetota</taxon>
        <taxon>Actinomycetes</taxon>
        <taxon>Pseudonocardiales</taxon>
        <taxon>Pseudonocardiaceae</taxon>
    </lineage>
</organism>
<dbReference type="SMART" id="SM00530">
    <property type="entry name" value="HTH_XRE"/>
    <property type="match status" value="1"/>
</dbReference>
<dbReference type="Pfam" id="PF13560">
    <property type="entry name" value="HTH_31"/>
    <property type="match status" value="1"/>
</dbReference>
<dbReference type="InterPro" id="IPR027417">
    <property type="entry name" value="P-loop_NTPase"/>
</dbReference>
<dbReference type="PROSITE" id="PS50943">
    <property type="entry name" value="HTH_CROC1"/>
    <property type="match status" value="1"/>
</dbReference>
<dbReference type="SUPFAM" id="SSF47413">
    <property type="entry name" value="lambda repressor-like DNA-binding domains"/>
    <property type="match status" value="1"/>
</dbReference>
<dbReference type="InterPro" id="IPR001387">
    <property type="entry name" value="Cro/C1-type_HTH"/>
</dbReference>
<evidence type="ECO:0000313" key="3">
    <source>
        <dbReference type="Proteomes" id="UP001595859"/>
    </source>
</evidence>
<dbReference type="Gene3D" id="3.40.50.300">
    <property type="entry name" value="P-loop containing nucleotide triphosphate hydrolases"/>
    <property type="match status" value="1"/>
</dbReference>
<keyword evidence="3" id="KW-1185">Reference proteome</keyword>
<sequence>MATRPAFGTVLRTHRTGAGLTQEELADRSGLSVRAIRNLEIGRTERPQRQTVTLLAHALRLRDSDHAALLAAAGRRPVEPAAGRCELPPDVPELCGRDGAVAALARALTTPGTRSALVSGGPGVGRTAVAVHTAHLVRDRFPDGQLYADLDQPDRSPMPVDAVLARLLRSLDVTDPPDTRDERAALVRAELAARRVLVVLENVAHEAQVRPLLTGAAPSAVLMTSRRDLLTLPGVEPVRLAPLEVVCARQVLIRLVGDRVRDEPAATRTIVEACARLPVALHIAGSWLAARPHRPLADLAALLTDDDLVLDRLTVADLSVRACIATHVATLRPDEQRLLHQLAHLDTDTMTAAELCHPLATAEPALRDGLDALANAHLLTPAGPGYRMNPLVRRYAQEEAGLPRLRAAR</sequence>